<evidence type="ECO:0000313" key="2">
    <source>
        <dbReference type="EMBL" id="MEE2567057.1"/>
    </source>
</evidence>
<feature type="coiled-coil region" evidence="1">
    <location>
        <begin position="105"/>
        <end position="139"/>
    </location>
</feature>
<proteinExistence type="predicted"/>
<dbReference type="RefSeq" id="WP_330196616.1">
    <property type="nucleotide sequence ID" value="NZ_JAZDRO010000004.1"/>
</dbReference>
<organism evidence="2 3">
    <name type="scientific">Hyphobacterium marinum</name>
    <dbReference type="NCBI Taxonomy" id="3116574"/>
    <lineage>
        <taxon>Bacteria</taxon>
        <taxon>Pseudomonadati</taxon>
        <taxon>Pseudomonadota</taxon>
        <taxon>Alphaproteobacteria</taxon>
        <taxon>Maricaulales</taxon>
        <taxon>Maricaulaceae</taxon>
        <taxon>Hyphobacterium</taxon>
    </lineage>
</organism>
<evidence type="ECO:0008006" key="4">
    <source>
        <dbReference type="Google" id="ProtNLM"/>
    </source>
</evidence>
<dbReference type="EMBL" id="JAZDRO010000004">
    <property type="protein sequence ID" value="MEE2567057.1"/>
    <property type="molecule type" value="Genomic_DNA"/>
</dbReference>
<keyword evidence="1" id="KW-0175">Coiled coil</keyword>
<comment type="caution">
    <text evidence="2">The sequence shown here is derived from an EMBL/GenBank/DDBJ whole genome shotgun (WGS) entry which is preliminary data.</text>
</comment>
<name>A0ABU7LZR1_9PROT</name>
<accession>A0ABU7LZR1</accession>
<evidence type="ECO:0000256" key="1">
    <source>
        <dbReference type="SAM" id="Coils"/>
    </source>
</evidence>
<evidence type="ECO:0000313" key="3">
    <source>
        <dbReference type="Proteomes" id="UP001310692"/>
    </source>
</evidence>
<protein>
    <recommendedName>
        <fullName evidence="4">Magnesium transporter MgtE intracellular domain-containing protein</fullName>
    </recommendedName>
</protein>
<reference evidence="2 3" key="1">
    <citation type="submission" date="2024-01" db="EMBL/GenBank/DDBJ databases">
        <title>Hyphobacterium bacterium isolated from marine sediment.</title>
        <authorList>
            <person name="Zhao S."/>
        </authorList>
    </citation>
    <scope>NUCLEOTIDE SEQUENCE [LARGE SCALE GENOMIC DNA]</scope>
    <source>
        <strain evidence="2 3">Y60-23</strain>
    </source>
</reference>
<keyword evidence="3" id="KW-1185">Reference proteome</keyword>
<sequence>MKAPVRILASIALLAGGLFVMKALDFGFGVSDAWAAYTADTAGSDGSGDAADTDTEEPFLPDLSAATEANCPAVETTTDAFAERVGASPSEIEVLRSLSERRRSLDQREAEIDTRESLLQAAEARVDERITELRALRDDIDTLMGTLNEREQGEILRIVNFYRTMEPDSAAERIVALDERTQVAIATHENMSAQVFSAIMAEMDVTAAARLTALIANRYTLPETASDLEARLGQEG</sequence>
<gene>
    <name evidence="2" type="ORF">V0U35_10225</name>
</gene>
<dbReference type="Proteomes" id="UP001310692">
    <property type="component" value="Unassembled WGS sequence"/>
</dbReference>